<evidence type="ECO:0000256" key="1">
    <source>
        <dbReference type="SAM" id="Phobius"/>
    </source>
</evidence>
<dbReference type="Proteomes" id="UP000597444">
    <property type="component" value="Unassembled WGS sequence"/>
</dbReference>
<dbReference type="Pfam" id="PF00487">
    <property type="entry name" value="FA_desaturase"/>
    <property type="match status" value="1"/>
</dbReference>
<proteinExistence type="predicted"/>
<keyword evidence="4" id="KW-1185">Reference proteome</keyword>
<feature type="transmembrane region" description="Helical" evidence="1">
    <location>
        <begin position="114"/>
        <end position="133"/>
    </location>
</feature>
<feature type="transmembrane region" description="Helical" evidence="1">
    <location>
        <begin position="84"/>
        <end position="102"/>
    </location>
</feature>
<dbReference type="GO" id="GO:0016020">
    <property type="term" value="C:membrane"/>
    <property type="evidence" value="ECO:0007669"/>
    <property type="project" value="TreeGrafter"/>
</dbReference>
<comment type="caution">
    <text evidence="3">The sequence shown here is derived from an EMBL/GenBank/DDBJ whole genome shotgun (WGS) entry which is preliminary data.</text>
</comment>
<dbReference type="RefSeq" id="WP_236065011.1">
    <property type="nucleotide sequence ID" value="NZ_BNJK01000001.1"/>
</dbReference>
<feature type="domain" description="Fatty acid desaturase" evidence="2">
    <location>
        <begin position="77"/>
        <end position="336"/>
    </location>
</feature>
<dbReference type="InterPro" id="IPR012171">
    <property type="entry name" value="Fatty_acid_desaturase"/>
</dbReference>
<dbReference type="PIRSF" id="PIRSF015921">
    <property type="entry name" value="FA_sphinglp_des"/>
    <property type="match status" value="1"/>
</dbReference>
<reference evidence="3" key="1">
    <citation type="submission" date="2020-10" db="EMBL/GenBank/DDBJ databases">
        <title>Taxonomic study of unclassified bacteria belonging to the class Ktedonobacteria.</title>
        <authorList>
            <person name="Yabe S."/>
            <person name="Wang C.M."/>
            <person name="Zheng Y."/>
            <person name="Sakai Y."/>
            <person name="Cavaletti L."/>
            <person name="Monciardini P."/>
            <person name="Donadio S."/>
        </authorList>
    </citation>
    <scope>NUCLEOTIDE SEQUENCE</scope>
    <source>
        <strain evidence="3">ID150040</strain>
    </source>
</reference>
<dbReference type="InterPro" id="IPR005804">
    <property type="entry name" value="FA_desaturase_dom"/>
</dbReference>
<dbReference type="GO" id="GO:0016717">
    <property type="term" value="F:oxidoreductase activity, acting on paired donors, with oxidation of a pair of donors resulting in the reduction of molecular oxygen to two molecules of water"/>
    <property type="evidence" value="ECO:0007669"/>
    <property type="project" value="TreeGrafter"/>
</dbReference>
<organism evidence="3 4">
    <name type="scientific">Reticulibacter mediterranei</name>
    <dbReference type="NCBI Taxonomy" id="2778369"/>
    <lineage>
        <taxon>Bacteria</taxon>
        <taxon>Bacillati</taxon>
        <taxon>Chloroflexota</taxon>
        <taxon>Ktedonobacteria</taxon>
        <taxon>Ktedonobacterales</taxon>
        <taxon>Reticulibacteraceae</taxon>
        <taxon>Reticulibacter</taxon>
    </lineage>
</organism>
<protein>
    <submittedName>
        <fullName evidence="3">Delta fatty acid desaturase</fullName>
    </submittedName>
</protein>
<evidence type="ECO:0000313" key="3">
    <source>
        <dbReference type="EMBL" id="GHO95669.1"/>
    </source>
</evidence>
<feature type="transmembrane region" description="Helical" evidence="1">
    <location>
        <begin position="180"/>
        <end position="202"/>
    </location>
</feature>
<accession>A0A8J3IHI2</accession>
<sequence length="366" mass="42199">MKMTRVPSSTLSISRNAFSPVSCPTQKETSSDYAVLKQQLKQRGFLSKQPVYYICRIALLFSLLAVGVGILLIVHVTWLQLLDAIYLACVFTQIGLLAHEAGHRQMFHHAWQHNLVSLIGGNFLLGMSATWWGDKHNRHHSHPNQLGMDPDIEIPFLDFTGTQALEQMNPFRQFLVRHQAFLFLPALMTVAVGLQYQSILFLVRKRAKYHSLEWILMIAHFVCYFALIFSCLPFWQAVVFIGLHQAFTGLYLGSIFAPNHKGMVVLENESDMDFLHRQVLTSRNIHAHPWTDFWYGGLNYQIEHHLFPGMPRNRLKQAQQLIKPFCQTHAISYHETSALRSFHEIFQYLHQIGAPLRSRSHLKQKA</sequence>
<feature type="transmembrane region" description="Helical" evidence="1">
    <location>
        <begin position="51"/>
        <end position="78"/>
    </location>
</feature>
<keyword evidence="1" id="KW-1133">Transmembrane helix</keyword>
<dbReference type="CDD" id="cd03506">
    <property type="entry name" value="Delta6-FADS-like"/>
    <property type="match status" value="1"/>
</dbReference>
<keyword evidence="1" id="KW-0472">Membrane</keyword>
<dbReference type="GO" id="GO:0008610">
    <property type="term" value="P:lipid biosynthetic process"/>
    <property type="evidence" value="ECO:0007669"/>
    <property type="project" value="UniProtKB-ARBA"/>
</dbReference>
<gene>
    <name evidence="3" type="ORF">KSF_057170</name>
</gene>
<keyword evidence="1" id="KW-0812">Transmembrane</keyword>
<evidence type="ECO:0000313" key="4">
    <source>
        <dbReference type="Proteomes" id="UP000597444"/>
    </source>
</evidence>
<dbReference type="AlphaFoldDB" id="A0A8J3IHI2"/>
<dbReference type="PANTHER" id="PTHR19353">
    <property type="entry name" value="FATTY ACID DESATURASE 2"/>
    <property type="match status" value="1"/>
</dbReference>
<feature type="transmembrane region" description="Helical" evidence="1">
    <location>
        <begin position="214"/>
        <end position="235"/>
    </location>
</feature>
<name>A0A8J3IHI2_9CHLR</name>
<evidence type="ECO:0000259" key="2">
    <source>
        <dbReference type="Pfam" id="PF00487"/>
    </source>
</evidence>
<dbReference type="EMBL" id="BNJK01000001">
    <property type="protein sequence ID" value="GHO95669.1"/>
    <property type="molecule type" value="Genomic_DNA"/>
</dbReference>
<dbReference type="PANTHER" id="PTHR19353:SF19">
    <property type="entry name" value="DELTA(5) FATTY ACID DESATURASE C-RELATED"/>
    <property type="match status" value="1"/>
</dbReference>